<gene>
    <name evidence="11" type="ORF">IV43_GL001690</name>
</gene>
<evidence type="ECO:0000313" key="11">
    <source>
        <dbReference type="EMBL" id="KRN82027.1"/>
    </source>
</evidence>
<dbReference type="InterPro" id="IPR050683">
    <property type="entry name" value="Bact_Polysacc_Export_ATP-bd"/>
</dbReference>
<feature type="domain" description="LysM" evidence="10">
    <location>
        <begin position="377"/>
        <end position="420"/>
    </location>
</feature>
<sequence>MKKIKVKARLLTKEFDLYKTRSEQIKAIFAINRKKVPKFWALKGVSFDIYEGEAVGIVGINGSGKSTLSNVISRVIPQTSGSLEVNGKVSVIAIGAGLNGKLSGQENIRLKALMMGLTNKEVDQVEDDIVEFADLGAFIDQPVKNYSSGMRSRLGFSIAIHQNPDILIIDEALSVGDQTFYQKCIEKMVEFKSEGKTIIFVSHSLGQVEALCDRTIWMHYGDLREDGPTEDVLAHYREFTKEFNALSVPERRKYQQEYKNRQTTFSLSELNQKVTKDQEEKYKINSEQKDKLLKRTRTGQGLSFISWVLLVFLTVFCVFLGVHMVSTFDTDPNNPSVINQKKLEAVVRRENKAAKKANKNSWADSQKINGTKYRLQDMYSFQKGDTMVKIAKKYHITFEQLQEANPQVTGRIKLGQVLLIPATDSNNSNDQDSK</sequence>
<dbReference type="Pfam" id="PF00005">
    <property type="entry name" value="ABC_tran"/>
    <property type="match status" value="1"/>
</dbReference>
<dbReference type="InterPro" id="IPR027417">
    <property type="entry name" value="P-loop_NTPase"/>
</dbReference>
<dbReference type="PROSITE" id="PS00211">
    <property type="entry name" value="ABC_TRANSPORTER_1"/>
    <property type="match status" value="1"/>
</dbReference>
<organism evidence="11 12">
    <name type="scientific">Ligilactobacillus acidipiscis</name>
    <dbReference type="NCBI Taxonomy" id="89059"/>
    <lineage>
        <taxon>Bacteria</taxon>
        <taxon>Bacillati</taxon>
        <taxon>Bacillota</taxon>
        <taxon>Bacilli</taxon>
        <taxon>Lactobacillales</taxon>
        <taxon>Lactobacillaceae</taxon>
        <taxon>Ligilactobacillus</taxon>
    </lineage>
</organism>
<keyword evidence="2" id="KW-0813">Transport</keyword>
<dbReference type="Proteomes" id="UP000051491">
    <property type="component" value="Unassembled WGS sequence"/>
</dbReference>
<evidence type="ECO:0000259" key="9">
    <source>
        <dbReference type="PROSITE" id="PS50893"/>
    </source>
</evidence>
<dbReference type="InterPro" id="IPR018392">
    <property type="entry name" value="LysM"/>
</dbReference>
<dbReference type="InterPro" id="IPR017871">
    <property type="entry name" value="ABC_transporter-like_CS"/>
</dbReference>
<dbReference type="InterPro" id="IPR003593">
    <property type="entry name" value="AAA+_ATPase"/>
</dbReference>
<dbReference type="SMART" id="SM00257">
    <property type="entry name" value="LysM"/>
    <property type="match status" value="1"/>
</dbReference>
<keyword evidence="5 11" id="KW-0067">ATP-binding</keyword>
<keyword evidence="3" id="KW-1003">Cell membrane</keyword>
<proteinExistence type="inferred from homology"/>
<comment type="similarity">
    <text evidence="1">Belongs to the ABC transporter superfamily.</text>
</comment>
<dbReference type="SMART" id="SM00382">
    <property type="entry name" value="AAA"/>
    <property type="match status" value="1"/>
</dbReference>
<dbReference type="Gene3D" id="3.40.50.300">
    <property type="entry name" value="P-loop containing nucleotide triphosphate hydrolases"/>
    <property type="match status" value="1"/>
</dbReference>
<dbReference type="GO" id="GO:0140359">
    <property type="term" value="F:ABC-type transporter activity"/>
    <property type="evidence" value="ECO:0007669"/>
    <property type="project" value="InterPro"/>
</dbReference>
<keyword evidence="8" id="KW-1133">Transmembrane helix</keyword>
<dbReference type="FunFam" id="3.40.50.300:FF:003010">
    <property type="entry name" value="Teichoic acids export ATP-binding protein TagH"/>
    <property type="match status" value="1"/>
</dbReference>
<dbReference type="PATRIC" id="fig|89059.3.peg.1803"/>
<evidence type="ECO:0000256" key="4">
    <source>
        <dbReference type="ARBA" id="ARBA00022741"/>
    </source>
</evidence>
<dbReference type="CDD" id="cd00118">
    <property type="entry name" value="LysM"/>
    <property type="match status" value="1"/>
</dbReference>
<name>A0A0R2JYC5_9LACO</name>
<dbReference type="InterPro" id="IPR015860">
    <property type="entry name" value="ABC_transpr_TagH-like"/>
</dbReference>
<keyword evidence="8" id="KW-0812">Transmembrane</keyword>
<dbReference type="InterPro" id="IPR036779">
    <property type="entry name" value="LysM_dom_sf"/>
</dbReference>
<evidence type="ECO:0000256" key="3">
    <source>
        <dbReference type="ARBA" id="ARBA00022475"/>
    </source>
</evidence>
<evidence type="ECO:0000256" key="6">
    <source>
        <dbReference type="ARBA" id="ARBA00022967"/>
    </source>
</evidence>
<dbReference type="OrthoDB" id="9778870at2"/>
<evidence type="ECO:0000256" key="1">
    <source>
        <dbReference type="ARBA" id="ARBA00005417"/>
    </source>
</evidence>
<keyword evidence="6" id="KW-1278">Translocase</keyword>
<dbReference type="GO" id="GO:0016020">
    <property type="term" value="C:membrane"/>
    <property type="evidence" value="ECO:0007669"/>
    <property type="project" value="InterPro"/>
</dbReference>
<dbReference type="CDD" id="cd03220">
    <property type="entry name" value="ABC_KpsT_Wzt"/>
    <property type="match status" value="1"/>
</dbReference>
<evidence type="ECO:0000256" key="8">
    <source>
        <dbReference type="SAM" id="Phobius"/>
    </source>
</evidence>
<dbReference type="SUPFAM" id="SSF52540">
    <property type="entry name" value="P-loop containing nucleoside triphosphate hydrolases"/>
    <property type="match status" value="1"/>
</dbReference>
<dbReference type="PANTHER" id="PTHR46743">
    <property type="entry name" value="TEICHOIC ACIDS EXPORT ATP-BINDING PROTEIN TAGH"/>
    <property type="match status" value="1"/>
</dbReference>
<accession>A0A0R2JYC5</accession>
<feature type="transmembrane region" description="Helical" evidence="8">
    <location>
        <begin position="304"/>
        <end position="325"/>
    </location>
</feature>
<dbReference type="EMBL" id="JQBK01000056">
    <property type="protein sequence ID" value="KRN82027.1"/>
    <property type="molecule type" value="Genomic_DNA"/>
</dbReference>
<evidence type="ECO:0000259" key="10">
    <source>
        <dbReference type="PROSITE" id="PS51782"/>
    </source>
</evidence>
<evidence type="ECO:0000313" key="12">
    <source>
        <dbReference type="Proteomes" id="UP000051491"/>
    </source>
</evidence>
<dbReference type="AlphaFoldDB" id="A0A0R2JYC5"/>
<dbReference type="PROSITE" id="PS51782">
    <property type="entry name" value="LYSM"/>
    <property type="match status" value="1"/>
</dbReference>
<dbReference type="InterPro" id="IPR003439">
    <property type="entry name" value="ABC_transporter-like_ATP-bd"/>
</dbReference>
<dbReference type="Pfam" id="PF01476">
    <property type="entry name" value="LysM"/>
    <property type="match status" value="1"/>
</dbReference>
<dbReference type="PANTHER" id="PTHR46743:SF2">
    <property type="entry name" value="TEICHOIC ACIDS EXPORT ATP-BINDING PROTEIN TAGH"/>
    <property type="match status" value="1"/>
</dbReference>
<protein>
    <submittedName>
        <fullName evidence="11">Teichoic acid transport system ATP-binding protein</fullName>
    </submittedName>
</protein>
<dbReference type="PROSITE" id="PS50893">
    <property type="entry name" value="ABC_TRANSPORTER_2"/>
    <property type="match status" value="1"/>
</dbReference>
<dbReference type="GO" id="GO:0005524">
    <property type="term" value="F:ATP binding"/>
    <property type="evidence" value="ECO:0007669"/>
    <property type="project" value="UniProtKB-KW"/>
</dbReference>
<reference evidence="11 12" key="1">
    <citation type="journal article" date="2015" name="Genome Announc.">
        <title>Expanding the biotechnology potential of lactobacilli through comparative genomics of 213 strains and associated genera.</title>
        <authorList>
            <person name="Sun Z."/>
            <person name="Harris H.M."/>
            <person name="McCann A."/>
            <person name="Guo C."/>
            <person name="Argimon S."/>
            <person name="Zhang W."/>
            <person name="Yang X."/>
            <person name="Jeffery I.B."/>
            <person name="Cooney J.C."/>
            <person name="Kagawa T.F."/>
            <person name="Liu W."/>
            <person name="Song Y."/>
            <person name="Salvetti E."/>
            <person name="Wrobel A."/>
            <person name="Rasinkangas P."/>
            <person name="Parkhill J."/>
            <person name="Rea M.C."/>
            <person name="O'Sullivan O."/>
            <person name="Ritari J."/>
            <person name="Douillard F.P."/>
            <person name="Paul Ross R."/>
            <person name="Yang R."/>
            <person name="Briner A.E."/>
            <person name="Felis G.E."/>
            <person name="de Vos W.M."/>
            <person name="Barrangou R."/>
            <person name="Klaenhammer T.R."/>
            <person name="Caufield P.W."/>
            <person name="Cui Y."/>
            <person name="Zhang H."/>
            <person name="O'Toole P.W."/>
        </authorList>
    </citation>
    <scope>NUCLEOTIDE SEQUENCE [LARGE SCALE GENOMIC DNA]</scope>
    <source>
        <strain evidence="11 12">DSM 15353</strain>
    </source>
</reference>
<dbReference type="Gene3D" id="3.10.350.10">
    <property type="entry name" value="LysM domain"/>
    <property type="match status" value="1"/>
</dbReference>
<dbReference type="GO" id="GO:0016887">
    <property type="term" value="F:ATP hydrolysis activity"/>
    <property type="evidence" value="ECO:0007669"/>
    <property type="project" value="InterPro"/>
</dbReference>
<dbReference type="SUPFAM" id="SSF54106">
    <property type="entry name" value="LysM domain"/>
    <property type="match status" value="1"/>
</dbReference>
<keyword evidence="7 8" id="KW-0472">Membrane</keyword>
<evidence type="ECO:0000256" key="5">
    <source>
        <dbReference type="ARBA" id="ARBA00022840"/>
    </source>
</evidence>
<dbReference type="RefSeq" id="WP_010497447.1">
    <property type="nucleotide sequence ID" value="NZ_JQBK01000056.1"/>
</dbReference>
<evidence type="ECO:0000256" key="7">
    <source>
        <dbReference type="ARBA" id="ARBA00023136"/>
    </source>
</evidence>
<feature type="domain" description="ABC transporter" evidence="9">
    <location>
        <begin position="12"/>
        <end position="245"/>
    </location>
</feature>
<comment type="caution">
    <text evidence="11">The sequence shown here is derived from an EMBL/GenBank/DDBJ whole genome shotgun (WGS) entry which is preliminary data.</text>
</comment>
<keyword evidence="4" id="KW-0547">Nucleotide-binding</keyword>
<evidence type="ECO:0000256" key="2">
    <source>
        <dbReference type="ARBA" id="ARBA00022448"/>
    </source>
</evidence>